<dbReference type="EMBL" id="SMJW01000007">
    <property type="protein sequence ID" value="TDC19640.1"/>
    <property type="molecule type" value="Genomic_DNA"/>
</dbReference>
<dbReference type="Proteomes" id="UP000295431">
    <property type="component" value="Unassembled WGS sequence"/>
</dbReference>
<dbReference type="AlphaFoldDB" id="A0A4R4PDX8"/>
<protein>
    <submittedName>
        <fullName evidence="1">Uncharacterized protein</fullName>
    </submittedName>
</protein>
<keyword evidence="2" id="KW-1185">Reference proteome</keyword>
<dbReference type="OrthoDB" id="9848183at2"/>
<proteinExistence type="predicted"/>
<dbReference type="RefSeq" id="WP_131936750.1">
    <property type="nucleotide sequence ID" value="NZ_BAAAMX010000007.1"/>
</dbReference>
<comment type="caution">
    <text evidence="1">The sequence shown here is derived from an EMBL/GenBank/DDBJ whole genome shotgun (WGS) entry which is preliminary data.</text>
</comment>
<evidence type="ECO:0000313" key="2">
    <source>
        <dbReference type="Proteomes" id="UP000295431"/>
    </source>
</evidence>
<accession>A0A4R4PDX8</accession>
<reference evidence="1 2" key="1">
    <citation type="submission" date="2019-03" db="EMBL/GenBank/DDBJ databases">
        <title>Draft genome sequences of novel Actinobacteria.</title>
        <authorList>
            <person name="Sahin N."/>
            <person name="Ay H."/>
            <person name="Saygin H."/>
        </authorList>
    </citation>
    <scope>NUCLEOTIDE SEQUENCE [LARGE SCALE GENOMIC DNA]</scope>
    <source>
        <strain evidence="1 2">DSM 45347</strain>
    </source>
</reference>
<sequence>MTETRKFDPAHLRKTGTSADALGAHVQKSLKNLENAHQGVAAGADGFAFAGALAKVFQSWDERLGALRGECWSIAETFRTNAGNDEATEQGLVDGMNKNFNDLLNVKADG</sequence>
<organism evidence="1 2">
    <name type="scientific">Actinomadura bangladeshensis</name>
    <dbReference type="NCBI Taxonomy" id="453573"/>
    <lineage>
        <taxon>Bacteria</taxon>
        <taxon>Bacillati</taxon>
        <taxon>Actinomycetota</taxon>
        <taxon>Actinomycetes</taxon>
        <taxon>Streptosporangiales</taxon>
        <taxon>Thermomonosporaceae</taxon>
        <taxon>Actinomadura</taxon>
    </lineage>
</organism>
<name>A0A4R4PDX8_9ACTN</name>
<evidence type="ECO:0000313" key="1">
    <source>
        <dbReference type="EMBL" id="TDC19640.1"/>
    </source>
</evidence>
<dbReference type="InterPro" id="IPR036689">
    <property type="entry name" value="ESAT-6-like_sf"/>
</dbReference>
<dbReference type="SUPFAM" id="SSF140453">
    <property type="entry name" value="EsxAB dimer-like"/>
    <property type="match status" value="1"/>
</dbReference>
<gene>
    <name evidence="1" type="ORF">E1284_02955</name>
</gene>
<dbReference type="Gene3D" id="1.10.287.1060">
    <property type="entry name" value="ESAT-6-like"/>
    <property type="match status" value="1"/>
</dbReference>